<name>A0ABU9IKM6_9FLAO</name>
<comment type="caution">
    <text evidence="3">The sequence shown here is derived from an EMBL/GenBank/DDBJ whole genome shotgun (WGS) entry which is preliminary data.</text>
</comment>
<gene>
    <name evidence="3" type="ORF">AAEO57_04320</name>
</gene>
<accession>A0ABU9IKM6</accession>
<feature type="chain" id="PRO_5047103404" description="Outer membrane protein assembly factor BamA" evidence="2">
    <location>
        <begin position="21"/>
        <end position="564"/>
    </location>
</feature>
<proteinExistence type="predicted"/>
<feature type="coiled-coil region" evidence="1">
    <location>
        <begin position="25"/>
        <end position="89"/>
    </location>
</feature>
<evidence type="ECO:0000256" key="2">
    <source>
        <dbReference type="SAM" id="SignalP"/>
    </source>
</evidence>
<protein>
    <recommendedName>
        <fullName evidence="5">Outer membrane protein assembly factor BamA</fullName>
    </recommendedName>
</protein>
<feature type="signal peptide" evidence="2">
    <location>
        <begin position="1"/>
        <end position="20"/>
    </location>
</feature>
<evidence type="ECO:0000256" key="1">
    <source>
        <dbReference type="SAM" id="Coils"/>
    </source>
</evidence>
<dbReference type="Proteomes" id="UP001485226">
    <property type="component" value="Unassembled WGS sequence"/>
</dbReference>
<organism evidence="3 4">
    <name type="scientific">Flavobacterium calami</name>
    <dbReference type="NCBI Taxonomy" id="3139144"/>
    <lineage>
        <taxon>Bacteria</taxon>
        <taxon>Pseudomonadati</taxon>
        <taxon>Bacteroidota</taxon>
        <taxon>Flavobacteriia</taxon>
        <taxon>Flavobacteriales</taxon>
        <taxon>Flavobacteriaceae</taxon>
        <taxon>Flavobacterium</taxon>
    </lineage>
</organism>
<reference evidence="3 4" key="1">
    <citation type="submission" date="2024-04" db="EMBL/GenBank/DDBJ databases">
        <title>Flavobacterium sp. DGU38 16S ribosomal RNA gene Genome sequencing and assembly.</title>
        <authorList>
            <person name="Park S."/>
        </authorList>
    </citation>
    <scope>NUCLEOTIDE SEQUENCE [LARGE SCALE GENOMIC DNA]</scope>
    <source>
        <strain evidence="3 4">DGU38</strain>
    </source>
</reference>
<evidence type="ECO:0008006" key="5">
    <source>
        <dbReference type="Google" id="ProtNLM"/>
    </source>
</evidence>
<sequence length="564" mass="65974">MKEKLLIILLLFWFTGFAQYSETDLAQATIDIKKISENFDKKNKEFTEKEKELNKFIAEISTNTDPVKANELSEKLIEVQKEKKELNNIYLLFENYKKVYLDKGIPEKTINDLFNHEYSVSESTITDSKGTVEEPKTYLYFGKDQILEESKLTNNKEVNDILKTILKQESESYLGDIIIPKENQRFEFYNKEFKIAGKFYKFKRITFEIQEGFFTDIKVFVFDESGSELLFENRIPVSILRYSNNAPRNFLIFKHFINQNGIVSFKNSEDLKIRLSDVLMYVSRPGYNFIPNDITFDFPTKKENGDFLNKDSSIKYEIKEDTSLQNVVELRAYTDFLGLFADSPNGIVQLQGKGDFYVVPFLLYKSPVDFRILDKISPYVNFSRIEEELRGVETVILPNSNLGIKNSLDLLQKAYLEMGTKVNLINFKFAKELPFRTIFYFPVRYQISDIKIDDEFKSIQGLGLGGGVTFEFKRFNNFGFNYSLEYSKYSYMNYNKIPNFDAPGAFNVFKNEAEVYYHPGKEKKQAIFLRFRTFNNSDTNEAFYQLQFGYRFSIGISDVKAKTQ</sequence>
<keyword evidence="2" id="KW-0732">Signal</keyword>
<keyword evidence="1" id="KW-0175">Coiled coil</keyword>
<evidence type="ECO:0000313" key="3">
    <source>
        <dbReference type="EMBL" id="MEL1252990.1"/>
    </source>
</evidence>
<dbReference type="EMBL" id="JBBYHS010000004">
    <property type="protein sequence ID" value="MEL1252990.1"/>
    <property type="molecule type" value="Genomic_DNA"/>
</dbReference>
<keyword evidence="4" id="KW-1185">Reference proteome</keyword>
<dbReference type="RefSeq" id="WP_341689855.1">
    <property type="nucleotide sequence ID" value="NZ_JBBYHS010000004.1"/>
</dbReference>
<evidence type="ECO:0000313" key="4">
    <source>
        <dbReference type="Proteomes" id="UP001485226"/>
    </source>
</evidence>